<protein>
    <recommendedName>
        <fullName evidence="2">Novel toxin 17 domain-containing protein</fullName>
    </recommendedName>
</protein>
<organism evidence="3 4">
    <name type="scientific">Allocatelliglobosispora scoriae</name>
    <dbReference type="NCBI Taxonomy" id="643052"/>
    <lineage>
        <taxon>Bacteria</taxon>
        <taxon>Bacillati</taxon>
        <taxon>Actinomycetota</taxon>
        <taxon>Actinomycetes</taxon>
        <taxon>Micromonosporales</taxon>
        <taxon>Micromonosporaceae</taxon>
        <taxon>Allocatelliglobosispora</taxon>
    </lineage>
</organism>
<dbReference type="RefSeq" id="WP_184844929.1">
    <property type="nucleotide sequence ID" value="NZ_JACHMN010000003.1"/>
</dbReference>
<reference evidence="3 4" key="1">
    <citation type="submission" date="2020-08" db="EMBL/GenBank/DDBJ databases">
        <title>Sequencing the genomes of 1000 actinobacteria strains.</title>
        <authorList>
            <person name="Klenk H.-P."/>
        </authorList>
    </citation>
    <scope>NUCLEOTIDE SEQUENCE [LARGE SCALE GENOMIC DNA]</scope>
    <source>
        <strain evidence="3 4">DSM 45362</strain>
    </source>
</reference>
<evidence type="ECO:0000256" key="1">
    <source>
        <dbReference type="SAM" id="MobiDB-lite"/>
    </source>
</evidence>
<dbReference type="CDD" id="cd20745">
    <property type="entry name" value="FIX_RhsA_AHH_HNH-like"/>
    <property type="match status" value="1"/>
</dbReference>
<keyword evidence="4" id="KW-1185">Reference proteome</keyword>
<name>A0A841C0U7_9ACTN</name>
<sequence length="325" mass="34552">MGLYIGADPDRLDLLAGQLRAGADSLDVLGSTISGALYHGGWEGDDAELMRSDWQTALLPALGTAATLLRTQSEALLRNAQEQRRASTADADSAASPDDLEIAELTSEGALGATDLVVLIADIVGIFDPTPISDGVSGVISLFRGDWGGAGLSALSMIPYAGDLFGKGGKLAKLLARFEHLPLDKLDDITNTLRKIDYTNPAKVNEALGKLNKLAGDAAKRYENPRFQAGADRLELPTDGPIPFVPPKRWQPENPQSEMVGGQKGYRDDYGNLWVKGPGRGGDAWEWDVQPGHSSGTLQDVFGDGTHVNVSRDGQLTHNPGGGRR</sequence>
<dbReference type="AlphaFoldDB" id="A0A841C0U7"/>
<dbReference type="EMBL" id="JACHMN010000003">
    <property type="protein sequence ID" value="MBB5873555.1"/>
    <property type="molecule type" value="Genomic_DNA"/>
</dbReference>
<dbReference type="Pfam" id="PF15524">
    <property type="entry name" value="Ntox17"/>
    <property type="match status" value="1"/>
</dbReference>
<feature type="region of interest" description="Disordered" evidence="1">
    <location>
        <begin position="290"/>
        <end position="325"/>
    </location>
</feature>
<evidence type="ECO:0000313" key="4">
    <source>
        <dbReference type="Proteomes" id="UP000587527"/>
    </source>
</evidence>
<dbReference type="InterPro" id="IPR029117">
    <property type="entry name" value="Ntox17"/>
</dbReference>
<feature type="compositionally biased region" description="Polar residues" evidence="1">
    <location>
        <begin position="308"/>
        <end position="318"/>
    </location>
</feature>
<feature type="domain" description="Novel toxin 17" evidence="2">
    <location>
        <begin position="235"/>
        <end position="318"/>
    </location>
</feature>
<comment type="caution">
    <text evidence="3">The sequence shown here is derived from an EMBL/GenBank/DDBJ whole genome shotgun (WGS) entry which is preliminary data.</text>
</comment>
<accession>A0A841C0U7</accession>
<evidence type="ECO:0000313" key="3">
    <source>
        <dbReference type="EMBL" id="MBB5873555.1"/>
    </source>
</evidence>
<gene>
    <name evidence="3" type="ORF">F4553_006989</name>
</gene>
<proteinExistence type="predicted"/>
<evidence type="ECO:0000259" key="2">
    <source>
        <dbReference type="Pfam" id="PF15524"/>
    </source>
</evidence>
<dbReference type="Proteomes" id="UP000587527">
    <property type="component" value="Unassembled WGS sequence"/>
</dbReference>